<accession>E6YJJ4</accession>
<dbReference type="EMBL" id="FN645454">
    <property type="protein sequence ID" value="CBI77032.1"/>
    <property type="molecule type" value="Genomic_DNA"/>
</dbReference>
<sequence>MGTFRRNPKSESAQIRGKLHRNLYVNPEPSLFLNKEKGVETERAAPKKRKL</sequence>
<evidence type="ECO:0000256" key="1">
    <source>
        <dbReference type="SAM" id="MobiDB-lite"/>
    </source>
</evidence>
<dbReference type="STRING" id="696125.BARCL_1360"/>
<dbReference type="AlphaFoldDB" id="E6YJJ4"/>
<dbReference type="KEGG" id="bcd:BARCL_1360"/>
<feature type="region of interest" description="Disordered" evidence="1">
    <location>
        <begin position="1"/>
        <end position="21"/>
    </location>
</feature>
<proteinExistence type="predicted"/>
<organism evidence="2 3">
    <name type="scientific">Bartonella clarridgeiae (strain CCUG 45776 / CIP 104772 / 73)</name>
    <dbReference type="NCBI Taxonomy" id="696125"/>
    <lineage>
        <taxon>Bacteria</taxon>
        <taxon>Pseudomonadati</taxon>
        <taxon>Pseudomonadota</taxon>
        <taxon>Alphaproteobacteria</taxon>
        <taxon>Hyphomicrobiales</taxon>
        <taxon>Bartonellaceae</taxon>
        <taxon>Bartonella</taxon>
    </lineage>
</organism>
<name>E6YJJ4_BARC7</name>
<evidence type="ECO:0000313" key="3">
    <source>
        <dbReference type="Proteomes" id="UP000009101"/>
    </source>
</evidence>
<reference evidence="3" key="1">
    <citation type="submission" date="2009-11" db="EMBL/GenBank/DDBJ databases">
        <title>Genome sequencing of Bartonella species and comparative genomics.</title>
        <authorList>
            <person name="Engel P."/>
            <person name="Salzburger W."/>
            <person name="Marius L."/>
            <person name="Chao-Chin C."/>
            <person name="Soichi M."/>
            <person name="Christa L."/>
            <person name="Alexandra C."/>
            <person name="Aurelie L."/>
            <person name="Claudine M."/>
            <person name="Stephan S.C."/>
            <person name="Christoph D."/>
        </authorList>
    </citation>
    <scope>NUCLEOTIDE SEQUENCE [LARGE SCALE GENOMIC DNA]</scope>
    <source>
        <strain evidence="3">CIP 104772 / 73</strain>
    </source>
</reference>
<evidence type="ECO:0000313" key="2">
    <source>
        <dbReference type="EMBL" id="CBI77032.1"/>
    </source>
</evidence>
<keyword evidence="3" id="KW-1185">Reference proteome</keyword>
<dbReference type="Proteomes" id="UP000009101">
    <property type="component" value="Chromosome"/>
</dbReference>
<gene>
    <name evidence="2" type="ordered locus">BARCL_1360</name>
</gene>
<reference evidence="2 3" key="2">
    <citation type="journal article" date="2011" name="PLoS Genet.">
        <title>Parallel evolution of a type IV secretion system in radiating lineages of the host-restricted bacterial pathogen Bartonella.</title>
        <authorList>
            <person name="Engel P."/>
            <person name="Salzburger W."/>
            <person name="Liesch M."/>
            <person name="Chang C.C."/>
            <person name="Maruyama S."/>
            <person name="Lanz C."/>
            <person name="Calteau A."/>
            <person name="Lajus A."/>
            <person name="Medigue C."/>
            <person name="Schuster S.C."/>
            <person name="Dehio C."/>
        </authorList>
    </citation>
    <scope>NUCLEOTIDE SEQUENCE [LARGE SCALE GENOMIC DNA]</scope>
    <source>
        <strain evidence="3">CIP 104772 / 73</strain>
    </source>
</reference>
<protein>
    <submittedName>
        <fullName evidence="2">Uncharacterized protein</fullName>
    </submittedName>
</protein>
<dbReference type="HOGENOM" id="CLU_3095990_0_0_5"/>